<evidence type="ECO:0000313" key="1">
    <source>
        <dbReference type="EMBL" id="PIA54469.1"/>
    </source>
</evidence>
<dbReference type="Pfam" id="PF05056">
    <property type="entry name" value="DUF674"/>
    <property type="match status" value="2"/>
</dbReference>
<name>A0A2G5EFE6_AQUCA</name>
<keyword evidence="2" id="KW-1185">Reference proteome</keyword>
<dbReference type="Proteomes" id="UP000230069">
    <property type="component" value="Unassembled WGS sequence"/>
</dbReference>
<dbReference type="OrthoDB" id="1277335at2759"/>
<dbReference type="EMBL" id="KZ305026">
    <property type="protein sequence ID" value="PIA54469.1"/>
    <property type="molecule type" value="Genomic_DNA"/>
</dbReference>
<evidence type="ECO:0008006" key="3">
    <source>
        <dbReference type="Google" id="ProtNLM"/>
    </source>
</evidence>
<dbReference type="PANTHER" id="PTHR33103">
    <property type="entry name" value="OS01G0153900 PROTEIN"/>
    <property type="match status" value="1"/>
</dbReference>
<dbReference type="PANTHER" id="PTHR33103:SF27">
    <property type="entry name" value="OS04G0594700 PROTEIN"/>
    <property type="match status" value="1"/>
</dbReference>
<dbReference type="AlphaFoldDB" id="A0A2G5EFE6"/>
<gene>
    <name evidence="1" type="ORF">AQUCO_00900781v1</name>
</gene>
<proteinExistence type="predicted"/>
<protein>
    <recommendedName>
        <fullName evidence="3">DUF674 domain-containing protein</fullName>
    </recommendedName>
</protein>
<sequence length="417" mass="46847">MSTRGEKIELKLLMDRKKNQVIFAESGKDFVDVLLSFLTLPMGTIIRLVRSQSEPSMIGSMNTLYQGLENLEFKDNLWTTYKEMLLCPSNSSEYLCQKLKLNIDDTQPTKYYICDCCRVKLCTYWKTTLSLTTNLVGTREEGVFVKGTATFMISDDLKVMPLSTSNCIELLNKLGIKDINTLEEMRIIIGLEEVLSLLRLLFVSETPLSDLFLPKNSKITSMFQKKIQARVEYIQKDPVSNGKKMKLKVILRKSDNKLLYAETGADFANRLLSQLVIPLGTIVKLISASPSLRCASNLYKSVEELGVGLYMNSEHLKKKLLLPKLTPKFGAVGGSGFVQEETTFMVTDDLVLTRVSPVSGISLFNKLNIPISDIEEKVVDFGKEEALKLLEASLISKSALTSAFNSNLKMKKPKLER</sequence>
<dbReference type="InterPro" id="IPR007750">
    <property type="entry name" value="DUF674"/>
</dbReference>
<organism evidence="1 2">
    <name type="scientific">Aquilegia coerulea</name>
    <name type="common">Rocky mountain columbine</name>
    <dbReference type="NCBI Taxonomy" id="218851"/>
    <lineage>
        <taxon>Eukaryota</taxon>
        <taxon>Viridiplantae</taxon>
        <taxon>Streptophyta</taxon>
        <taxon>Embryophyta</taxon>
        <taxon>Tracheophyta</taxon>
        <taxon>Spermatophyta</taxon>
        <taxon>Magnoliopsida</taxon>
        <taxon>Ranunculales</taxon>
        <taxon>Ranunculaceae</taxon>
        <taxon>Thalictroideae</taxon>
        <taxon>Aquilegia</taxon>
    </lineage>
</organism>
<accession>A0A2G5EFE6</accession>
<dbReference type="InParanoid" id="A0A2G5EFE6"/>
<evidence type="ECO:0000313" key="2">
    <source>
        <dbReference type="Proteomes" id="UP000230069"/>
    </source>
</evidence>
<reference evidence="1 2" key="1">
    <citation type="submission" date="2017-09" db="EMBL/GenBank/DDBJ databases">
        <title>WGS assembly of Aquilegia coerulea Goldsmith.</title>
        <authorList>
            <person name="Hodges S."/>
            <person name="Kramer E."/>
            <person name="Nordborg M."/>
            <person name="Tomkins J."/>
            <person name="Borevitz J."/>
            <person name="Derieg N."/>
            <person name="Yan J."/>
            <person name="Mihaltcheva S."/>
            <person name="Hayes R.D."/>
            <person name="Rokhsar D."/>
        </authorList>
    </citation>
    <scope>NUCLEOTIDE SEQUENCE [LARGE SCALE GENOMIC DNA]</scope>
    <source>
        <strain evidence="2">cv. Goldsmith</strain>
    </source>
</reference>